<evidence type="ECO:0000313" key="8">
    <source>
        <dbReference type="Proteomes" id="UP000324800"/>
    </source>
</evidence>
<dbReference type="InterPro" id="IPR001611">
    <property type="entry name" value="Leu-rich_rpt"/>
</dbReference>
<sequence>MAEVIDLPQSFIKLCLFCGIAIDSNAKSKAKELEQLEIFMQSGFSKIESLDLFPNIRELLIIQQDIAHITGLDKNVLLERLWINENQRLRKIEGLSTLKNLKQLFLCCNQIKEISGLECLTKLETLWLNENQHLTNLKDLSLAGNMIEIVNDTAVDNFIHLETLNLSGNQIGSFIEITKLGRLPQLRTISLSDPHFGSCPVCYLSNYTTFIWSQIRNANEIDGSILNSELKIQAEATFIKKKMYYSMRIHTLKRNTTNLIRSAEQLTRKRCQCIRNAMKVLSVIKREVESNGIEWEIVNNMNSNVLMNQQQQSVQQQSNNNSSGINSINDKKNDEVIWTQKETVERIRYLILNEKQQQLKMKKSNNSYSKTSLKGQHNDSQSDDDEEDEDEENDEQSKQKDNNNVNKESKLNTDGQLNEEVVNYLKSLNISRYQQQQLQSNILCKTQPIISSITLLTHLIQNILPSKISSLSHLNQTSASIKKHMEYLLFVDPIDDPQAIDRIIVDGLQSVVFLHNPQQIKSTYTVSKKKYPNV</sequence>
<evidence type="ECO:0000256" key="1">
    <source>
        <dbReference type="ARBA" id="ARBA00004138"/>
    </source>
</evidence>
<dbReference type="Proteomes" id="UP000324800">
    <property type="component" value="Unassembled WGS sequence"/>
</dbReference>
<dbReference type="Gene3D" id="3.80.10.10">
    <property type="entry name" value="Ribonuclease Inhibitor"/>
    <property type="match status" value="2"/>
</dbReference>
<dbReference type="PROSITE" id="PS51450">
    <property type="entry name" value="LRR"/>
    <property type="match status" value="2"/>
</dbReference>
<protein>
    <submittedName>
        <fullName evidence="7">Putative flagella associated protein 234</fullName>
    </submittedName>
</protein>
<dbReference type="SMART" id="SM00365">
    <property type="entry name" value="LRR_SD22"/>
    <property type="match status" value="4"/>
</dbReference>
<feature type="compositionally biased region" description="Basic and acidic residues" evidence="6">
    <location>
        <begin position="395"/>
        <end position="411"/>
    </location>
</feature>
<keyword evidence="2" id="KW-0433">Leucine-rich repeat</keyword>
<evidence type="ECO:0000256" key="4">
    <source>
        <dbReference type="ARBA" id="ARBA00023069"/>
    </source>
</evidence>
<feature type="compositionally biased region" description="Acidic residues" evidence="6">
    <location>
        <begin position="381"/>
        <end position="394"/>
    </location>
</feature>
<reference evidence="7 8" key="1">
    <citation type="submission" date="2019-03" db="EMBL/GenBank/DDBJ databases">
        <title>Single cell metagenomics reveals metabolic interactions within the superorganism composed of flagellate Streblomastix strix and complex community of Bacteroidetes bacteria on its surface.</title>
        <authorList>
            <person name="Treitli S.C."/>
            <person name="Kolisko M."/>
            <person name="Husnik F."/>
            <person name="Keeling P."/>
            <person name="Hampl V."/>
        </authorList>
    </citation>
    <scope>NUCLEOTIDE SEQUENCE [LARGE SCALE GENOMIC DNA]</scope>
    <source>
        <strain evidence="7">ST1C</strain>
    </source>
</reference>
<dbReference type="InterPro" id="IPR050576">
    <property type="entry name" value="Cilia_flagella_integrity"/>
</dbReference>
<keyword evidence="7" id="KW-0282">Flagellum</keyword>
<keyword evidence="3" id="KW-0677">Repeat</keyword>
<feature type="compositionally biased region" description="Polar residues" evidence="6">
    <location>
        <begin position="360"/>
        <end position="375"/>
    </location>
</feature>
<evidence type="ECO:0000256" key="5">
    <source>
        <dbReference type="ARBA" id="ARBA00023273"/>
    </source>
</evidence>
<keyword evidence="5" id="KW-0966">Cell projection</keyword>
<comment type="subcellular location">
    <subcellularLocation>
        <location evidence="1">Cell projection</location>
        <location evidence="1">Cilium</location>
    </subcellularLocation>
</comment>
<feature type="region of interest" description="Disordered" evidence="6">
    <location>
        <begin position="360"/>
        <end position="413"/>
    </location>
</feature>
<feature type="region of interest" description="Disordered" evidence="6">
    <location>
        <begin position="309"/>
        <end position="329"/>
    </location>
</feature>
<dbReference type="PANTHER" id="PTHR45973:SF9">
    <property type="entry name" value="LEUCINE-RICH REPEAT-CONTAINING PROTEIN 46"/>
    <property type="match status" value="1"/>
</dbReference>
<proteinExistence type="predicted"/>
<evidence type="ECO:0000256" key="6">
    <source>
        <dbReference type="SAM" id="MobiDB-lite"/>
    </source>
</evidence>
<evidence type="ECO:0000256" key="3">
    <source>
        <dbReference type="ARBA" id="ARBA00022737"/>
    </source>
</evidence>
<gene>
    <name evidence="7" type="ORF">EZS28_007070</name>
</gene>
<dbReference type="Pfam" id="PF12799">
    <property type="entry name" value="LRR_4"/>
    <property type="match status" value="1"/>
</dbReference>
<dbReference type="AlphaFoldDB" id="A0A5J4WSK7"/>
<accession>A0A5J4WSK7</accession>
<keyword evidence="4" id="KW-0969">Cilium</keyword>
<dbReference type="PANTHER" id="PTHR45973">
    <property type="entry name" value="PROTEIN PHOSPHATASE 1 REGULATORY SUBUNIT SDS22-RELATED"/>
    <property type="match status" value="1"/>
</dbReference>
<comment type="caution">
    <text evidence="7">The sequence shown here is derived from an EMBL/GenBank/DDBJ whole genome shotgun (WGS) entry which is preliminary data.</text>
</comment>
<dbReference type="InterPro" id="IPR032675">
    <property type="entry name" value="LRR_dom_sf"/>
</dbReference>
<evidence type="ECO:0000313" key="7">
    <source>
        <dbReference type="EMBL" id="KAA6397405.1"/>
    </source>
</evidence>
<evidence type="ECO:0000256" key="2">
    <source>
        <dbReference type="ARBA" id="ARBA00022614"/>
    </source>
</evidence>
<dbReference type="InterPro" id="IPR025875">
    <property type="entry name" value="Leu-rich_rpt_4"/>
</dbReference>
<dbReference type="EMBL" id="SNRW01001189">
    <property type="protein sequence ID" value="KAA6397405.1"/>
    <property type="molecule type" value="Genomic_DNA"/>
</dbReference>
<organism evidence="7 8">
    <name type="scientific">Streblomastix strix</name>
    <dbReference type="NCBI Taxonomy" id="222440"/>
    <lineage>
        <taxon>Eukaryota</taxon>
        <taxon>Metamonada</taxon>
        <taxon>Preaxostyla</taxon>
        <taxon>Oxymonadida</taxon>
        <taxon>Streblomastigidae</taxon>
        <taxon>Streblomastix</taxon>
    </lineage>
</organism>
<feature type="compositionally biased region" description="Low complexity" evidence="6">
    <location>
        <begin position="309"/>
        <end position="328"/>
    </location>
</feature>
<name>A0A5J4WSK7_9EUKA</name>
<dbReference type="SUPFAM" id="SSF52058">
    <property type="entry name" value="L domain-like"/>
    <property type="match status" value="1"/>
</dbReference>
<dbReference type="OrthoDB" id="1517790at2759"/>